<dbReference type="EMBL" id="CAEZXL010000158">
    <property type="protein sequence ID" value="CAB4692191.1"/>
    <property type="molecule type" value="Genomic_DNA"/>
</dbReference>
<dbReference type="GO" id="GO:0005829">
    <property type="term" value="C:cytosol"/>
    <property type="evidence" value="ECO:0007669"/>
    <property type="project" value="TreeGrafter"/>
</dbReference>
<dbReference type="Pfam" id="PF05195">
    <property type="entry name" value="AMP_N"/>
    <property type="match status" value="1"/>
</dbReference>
<feature type="domain" description="Aminopeptidase P N-terminal" evidence="7">
    <location>
        <begin position="44"/>
        <end position="188"/>
    </location>
</feature>
<keyword evidence="3" id="KW-0479">Metal-binding</keyword>
<proteinExistence type="inferred from homology"/>
<dbReference type="SUPFAM" id="SSF53092">
    <property type="entry name" value="Creatinase/prolidase N-terminal domain"/>
    <property type="match status" value="1"/>
</dbReference>
<evidence type="ECO:0000313" key="8">
    <source>
        <dbReference type="EMBL" id="CAB4692191.1"/>
    </source>
</evidence>
<name>A0A6J6NZ97_9ZZZZ</name>
<organism evidence="8">
    <name type="scientific">freshwater metagenome</name>
    <dbReference type="NCBI Taxonomy" id="449393"/>
    <lineage>
        <taxon>unclassified sequences</taxon>
        <taxon>metagenomes</taxon>
        <taxon>ecological metagenomes</taxon>
    </lineage>
</organism>
<dbReference type="CDD" id="cd01087">
    <property type="entry name" value="Prolidase"/>
    <property type="match status" value="1"/>
</dbReference>
<feature type="region of interest" description="Disordered" evidence="6">
    <location>
        <begin position="1"/>
        <end position="21"/>
    </location>
</feature>
<dbReference type="GO" id="GO:0070006">
    <property type="term" value="F:metalloaminopeptidase activity"/>
    <property type="evidence" value="ECO:0007669"/>
    <property type="project" value="InterPro"/>
</dbReference>
<accession>A0A6J6NZ97</accession>
<sequence length="470" mass="51992">MSKDASEKLAARGSSRSHRPTGSAFVKYIGSNWAVDKSPLPKQHEVVPFAAKRRATVAKAFNGKVVVIEAGGEKARSNDTAYRFRPHSAFAHLTGWGTATVPDSVLVIDARGKTPKSTLYFRETAGKNTDEFFANSAIGEFWVGSRPGLKHVSALLGLPTKSLSTFEKDLKAIDKKLVLTLEKSTALVEFVSELRLIKDEYEIAEMKKSVAASIKGFESVVKNLKAATKHPRGERIVEGAFFAQARAEGNDLGYETIAAAGHHACTLHWIINDGPVKPGELLLLDAGVEVDSLYTADVTRTLPINGKFSKIQKEIYLAVLEAADAVFAMAKPGVTYSEMHKTAMKVIAQKTAKWGFYKGGYEESLKPENQWHRRWMIHGTGHHLGLDVHDCAHARREMYHDHVLEEGMIFTIEPGLYFHKDDLMVPKEFRGIGVRIEDDVLVTKTGVKNLTSALPRKPEEIEKWMAKLKG</sequence>
<dbReference type="PANTHER" id="PTHR43226">
    <property type="entry name" value="XAA-PRO AMINOPEPTIDASE 3"/>
    <property type="match status" value="1"/>
</dbReference>
<evidence type="ECO:0000256" key="6">
    <source>
        <dbReference type="SAM" id="MobiDB-lite"/>
    </source>
</evidence>
<comment type="similarity">
    <text evidence="2">Belongs to the peptidase M24B family.</text>
</comment>
<dbReference type="InterPro" id="IPR007865">
    <property type="entry name" value="Aminopep_P_N"/>
</dbReference>
<dbReference type="InterPro" id="IPR001131">
    <property type="entry name" value="Peptidase_M24B_aminopep-P_CS"/>
</dbReference>
<dbReference type="InterPro" id="IPR029149">
    <property type="entry name" value="Creatin/AminoP/Spt16_N"/>
</dbReference>
<dbReference type="PANTHER" id="PTHR43226:SF4">
    <property type="entry name" value="XAA-PRO AMINOPEPTIDASE 3"/>
    <property type="match status" value="1"/>
</dbReference>
<dbReference type="SUPFAM" id="SSF55920">
    <property type="entry name" value="Creatinase/aminopeptidase"/>
    <property type="match status" value="1"/>
</dbReference>
<dbReference type="InterPro" id="IPR036005">
    <property type="entry name" value="Creatinase/aminopeptidase-like"/>
</dbReference>
<keyword evidence="4" id="KW-0378">Hydrolase</keyword>
<evidence type="ECO:0000256" key="2">
    <source>
        <dbReference type="ARBA" id="ARBA00008766"/>
    </source>
</evidence>
<dbReference type="PROSITE" id="PS00491">
    <property type="entry name" value="PROLINE_PEPTIDASE"/>
    <property type="match status" value="1"/>
</dbReference>
<dbReference type="Pfam" id="PF00557">
    <property type="entry name" value="Peptidase_M24"/>
    <property type="match status" value="1"/>
</dbReference>
<dbReference type="AlphaFoldDB" id="A0A6J6NZ97"/>
<dbReference type="GO" id="GO:0006508">
    <property type="term" value="P:proteolysis"/>
    <property type="evidence" value="ECO:0007669"/>
    <property type="project" value="TreeGrafter"/>
</dbReference>
<keyword evidence="5" id="KW-0464">Manganese</keyword>
<evidence type="ECO:0000256" key="1">
    <source>
        <dbReference type="ARBA" id="ARBA00001936"/>
    </source>
</evidence>
<comment type="cofactor">
    <cofactor evidence="1">
        <name>Mn(2+)</name>
        <dbReference type="ChEBI" id="CHEBI:29035"/>
    </cofactor>
</comment>
<dbReference type="SMART" id="SM01011">
    <property type="entry name" value="AMP_N"/>
    <property type="match status" value="1"/>
</dbReference>
<evidence type="ECO:0000256" key="3">
    <source>
        <dbReference type="ARBA" id="ARBA00022723"/>
    </source>
</evidence>
<evidence type="ECO:0000259" key="7">
    <source>
        <dbReference type="SMART" id="SM01011"/>
    </source>
</evidence>
<reference evidence="8" key="1">
    <citation type="submission" date="2020-05" db="EMBL/GenBank/DDBJ databases">
        <authorList>
            <person name="Chiriac C."/>
            <person name="Salcher M."/>
            <person name="Ghai R."/>
            <person name="Kavagutti S V."/>
        </authorList>
    </citation>
    <scope>NUCLEOTIDE SEQUENCE</scope>
</reference>
<feature type="compositionally biased region" description="Basic and acidic residues" evidence="6">
    <location>
        <begin position="1"/>
        <end position="10"/>
    </location>
</feature>
<dbReference type="InterPro" id="IPR000994">
    <property type="entry name" value="Pept_M24"/>
</dbReference>
<dbReference type="InterPro" id="IPR052433">
    <property type="entry name" value="X-Pro_dipept-like"/>
</dbReference>
<dbReference type="Gene3D" id="3.90.230.10">
    <property type="entry name" value="Creatinase/methionine aminopeptidase superfamily"/>
    <property type="match status" value="1"/>
</dbReference>
<protein>
    <submittedName>
        <fullName evidence="8">Unannotated protein</fullName>
    </submittedName>
</protein>
<dbReference type="GO" id="GO:0030145">
    <property type="term" value="F:manganese ion binding"/>
    <property type="evidence" value="ECO:0007669"/>
    <property type="project" value="InterPro"/>
</dbReference>
<evidence type="ECO:0000256" key="4">
    <source>
        <dbReference type="ARBA" id="ARBA00022801"/>
    </source>
</evidence>
<gene>
    <name evidence="8" type="ORF">UFOPK2373_00857</name>
</gene>
<evidence type="ECO:0000256" key="5">
    <source>
        <dbReference type="ARBA" id="ARBA00023211"/>
    </source>
</evidence>